<comment type="caution">
    <text evidence="6">The sequence shown here is derived from an EMBL/GenBank/DDBJ whole genome shotgun (WGS) entry which is preliminary data.</text>
</comment>
<dbReference type="AlphaFoldDB" id="A0AAE3N4N5"/>
<dbReference type="PRINTS" id="PR00455">
    <property type="entry name" value="HTHTETR"/>
</dbReference>
<keyword evidence="7" id="KW-1185">Reference proteome</keyword>
<dbReference type="PROSITE" id="PS50977">
    <property type="entry name" value="HTH_TETR_2"/>
    <property type="match status" value="1"/>
</dbReference>
<evidence type="ECO:0000256" key="1">
    <source>
        <dbReference type="ARBA" id="ARBA00023015"/>
    </source>
</evidence>
<dbReference type="InterPro" id="IPR050109">
    <property type="entry name" value="HTH-type_TetR-like_transc_reg"/>
</dbReference>
<dbReference type="Pfam" id="PF09209">
    <property type="entry name" value="CecR_C"/>
    <property type="match status" value="1"/>
</dbReference>
<gene>
    <name evidence="6" type="ORF">NOF55_22460</name>
</gene>
<name>A0AAE3N4N5_9HYPH</name>
<dbReference type="SUPFAM" id="SSF46689">
    <property type="entry name" value="Homeodomain-like"/>
    <property type="match status" value="1"/>
</dbReference>
<evidence type="ECO:0000313" key="6">
    <source>
        <dbReference type="EMBL" id="MCX8999871.1"/>
    </source>
</evidence>
<feature type="DNA-binding region" description="H-T-H motif" evidence="4">
    <location>
        <begin position="38"/>
        <end position="57"/>
    </location>
</feature>
<dbReference type="GO" id="GO:0003700">
    <property type="term" value="F:DNA-binding transcription factor activity"/>
    <property type="evidence" value="ECO:0007669"/>
    <property type="project" value="TreeGrafter"/>
</dbReference>
<dbReference type="InterPro" id="IPR009057">
    <property type="entry name" value="Homeodomain-like_sf"/>
</dbReference>
<keyword evidence="3" id="KW-0804">Transcription</keyword>
<keyword evidence="1" id="KW-0805">Transcription regulation</keyword>
<dbReference type="Gene3D" id="1.10.357.10">
    <property type="entry name" value="Tetracycline Repressor, domain 2"/>
    <property type="match status" value="1"/>
</dbReference>
<protein>
    <submittedName>
        <fullName evidence="6">CerR family C-terminal domain-containing protein</fullName>
    </submittedName>
</protein>
<evidence type="ECO:0000259" key="5">
    <source>
        <dbReference type="PROSITE" id="PS50977"/>
    </source>
</evidence>
<dbReference type="PANTHER" id="PTHR30055">
    <property type="entry name" value="HTH-TYPE TRANSCRIPTIONAL REGULATOR RUTR"/>
    <property type="match status" value="1"/>
</dbReference>
<dbReference type="InterPro" id="IPR015292">
    <property type="entry name" value="Tscrpt_reg_YbiH_C"/>
</dbReference>
<dbReference type="EMBL" id="JANFPI010000012">
    <property type="protein sequence ID" value="MCX8999871.1"/>
    <property type="molecule type" value="Genomic_DNA"/>
</dbReference>
<evidence type="ECO:0000256" key="3">
    <source>
        <dbReference type="ARBA" id="ARBA00023163"/>
    </source>
</evidence>
<dbReference type="PANTHER" id="PTHR30055:SF234">
    <property type="entry name" value="HTH-TYPE TRANSCRIPTIONAL REGULATOR BETI"/>
    <property type="match status" value="1"/>
</dbReference>
<evidence type="ECO:0000256" key="2">
    <source>
        <dbReference type="ARBA" id="ARBA00023125"/>
    </source>
</evidence>
<organism evidence="6 7">
    <name type="scientific">Ectorhizobium quercum</name>
    <dbReference type="NCBI Taxonomy" id="2965071"/>
    <lineage>
        <taxon>Bacteria</taxon>
        <taxon>Pseudomonadati</taxon>
        <taxon>Pseudomonadota</taxon>
        <taxon>Alphaproteobacteria</taxon>
        <taxon>Hyphomicrobiales</taxon>
        <taxon>Rhizobiaceae</taxon>
        <taxon>Ectorhizobium</taxon>
    </lineage>
</organism>
<dbReference type="Pfam" id="PF00440">
    <property type="entry name" value="TetR_N"/>
    <property type="match status" value="1"/>
</dbReference>
<dbReference type="RefSeq" id="WP_306413373.1">
    <property type="nucleotide sequence ID" value="NZ_JANFPI010000012.1"/>
</dbReference>
<reference evidence="6" key="1">
    <citation type="submission" date="2022-07" db="EMBL/GenBank/DDBJ databases">
        <title>Ectorhizobium quercum gen.nov., sp. nov.</title>
        <authorList>
            <person name="Ma T."/>
            <person name="Li Y."/>
        </authorList>
    </citation>
    <scope>NUCLEOTIDE SEQUENCE</scope>
    <source>
        <strain evidence="6">BDR2-2</strain>
    </source>
</reference>
<dbReference type="Proteomes" id="UP001208771">
    <property type="component" value="Unassembled WGS sequence"/>
</dbReference>
<evidence type="ECO:0000256" key="4">
    <source>
        <dbReference type="PROSITE-ProRule" id="PRU00335"/>
    </source>
</evidence>
<evidence type="ECO:0000313" key="7">
    <source>
        <dbReference type="Proteomes" id="UP001208771"/>
    </source>
</evidence>
<accession>A0AAE3N4N5</accession>
<proteinExistence type="predicted"/>
<keyword evidence="2 4" id="KW-0238">DNA-binding</keyword>
<dbReference type="InterPro" id="IPR036271">
    <property type="entry name" value="Tet_transcr_reg_TetR-rel_C_sf"/>
</dbReference>
<dbReference type="Gene3D" id="1.10.10.60">
    <property type="entry name" value="Homeodomain-like"/>
    <property type="match status" value="1"/>
</dbReference>
<dbReference type="GO" id="GO:0000976">
    <property type="term" value="F:transcription cis-regulatory region binding"/>
    <property type="evidence" value="ECO:0007669"/>
    <property type="project" value="TreeGrafter"/>
</dbReference>
<feature type="domain" description="HTH tetR-type" evidence="5">
    <location>
        <begin position="15"/>
        <end position="75"/>
    </location>
</feature>
<sequence>MPNGSGTSGHESRSARTRAQLIEAAIEVIGSVGYEGASTRALAKAANTTLSAIPYHFGGKKELYLAAARMIADYASERCEEVTRILEGVPDEDKAGRFEEALICLLHIILEDAEPHSWTAFVARCTYDNDEAFTLIYDQAIAPLLDRLILAASDFSRRPPDDKALRLRVSAIVTAIASFKFLRGIMLRSMDWETIQENCIRQIEDMVCDLCRTDFLENEPSRDQQVPFGTFK</sequence>
<dbReference type="SUPFAM" id="SSF48498">
    <property type="entry name" value="Tetracyclin repressor-like, C-terminal domain"/>
    <property type="match status" value="1"/>
</dbReference>
<dbReference type="InterPro" id="IPR001647">
    <property type="entry name" value="HTH_TetR"/>
</dbReference>